<dbReference type="Gene3D" id="3.40.50.300">
    <property type="entry name" value="P-loop containing nucleotide triphosphate hydrolases"/>
    <property type="match status" value="1"/>
</dbReference>
<evidence type="ECO:0000313" key="1">
    <source>
        <dbReference type="EMBL" id="MDT0581381.1"/>
    </source>
</evidence>
<keyword evidence="2" id="KW-1185">Reference proteome</keyword>
<reference evidence="1 2" key="1">
    <citation type="submission" date="2023-09" db="EMBL/GenBank/DDBJ databases">
        <authorList>
            <person name="Rey-Velasco X."/>
        </authorList>
    </citation>
    <scope>NUCLEOTIDE SEQUENCE [LARGE SCALE GENOMIC DNA]</scope>
    <source>
        <strain evidence="1 2">W409</strain>
    </source>
</reference>
<name>A0AAW8QWA2_9ALTE</name>
<dbReference type="Proteomes" id="UP001249020">
    <property type="component" value="Unassembled WGS sequence"/>
</dbReference>
<dbReference type="EMBL" id="JAVRIE010000001">
    <property type="protein sequence ID" value="MDT0581381.1"/>
    <property type="molecule type" value="Genomic_DNA"/>
</dbReference>
<proteinExistence type="predicted"/>
<gene>
    <name evidence="1" type="ORF">RM544_02430</name>
</gene>
<comment type="caution">
    <text evidence="1">The sequence shown here is derived from an EMBL/GenBank/DDBJ whole genome shotgun (WGS) entry which is preliminary data.</text>
</comment>
<protein>
    <recommendedName>
        <fullName evidence="3">Kinase</fullName>
    </recommendedName>
</protein>
<evidence type="ECO:0008006" key="3">
    <source>
        <dbReference type="Google" id="ProtNLM"/>
    </source>
</evidence>
<dbReference type="SUPFAM" id="SSF52540">
    <property type="entry name" value="P-loop containing nucleoside triphosphate hydrolases"/>
    <property type="match status" value="1"/>
</dbReference>
<dbReference type="PANTHER" id="PTHR10285">
    <property type="entry name" value="URIDINE KINASE"/>
    <property type="match status" value="1"/>
</dbReference>
<organism evidence="1 2">
    <name type="scientific">Brumicola blandensis</name>
    <dbReference type="NCBI Taxonomy" id="3075611"/>
    <lineage>
        <taxon>Bacteria</taxon>
        <taxon>Pseudomonadati</taxon>
        <taxon>Pseudomonadota</taxon>
        <taxon>Gammaproteobacteria</taxon>
        <taxon>Alteromonadales</taxon>
        <taxon>Alteromonadaceae</taxon>
        <taxon>Brumicola</taxon>
    </lineage>
</organism>
<evidence type="ECO:0000313" key="2">
    <source>
        <dbReference type="Proteomes" id="UP001249020"/>
    </source>
</evidence>
<dbReference type="AlphaFoldDB" id="A0AAW8QWA2"/>
<sequence>MLKLEECINQFIEQESLPKTYLDTALNWFTPLIEEISLHHNKAKRTVFIGVNGCQGSGKSTMSGLIQNILENVYEKSCLVLSLDDFYLKKSERQTLADDIHPLLSTRGVPGTHDTQLIASVLHSLKQGSPSLIPRFDKSIDDRSATTLHTKILEQIGVVIFEGWCWGVPSQANEQLSTPLNDLEKYSDQTGEWRNYVNRKLQNDYMPLYRYMDKWIFLKAPSFDSVYKWRCQQEHKLLQKVGNKAEIMSDREIAEFIQYYQRLTEHSLCTLEFISDWIFELDNERTITKSAHNAK</sequence>
<accession>A0AAW8QWA2</accession>
<dbReference type="RefSeq" id="WP_311360184.1">
    <property type="nucleotide sequence ID" value="NZ_JAVRIE010000001.1"/>
</dbReference>
<dbReference type="InterPro" id="IPR027417">
    <property type="entry name" value="P-loop_NTPase"/>
</dbReference>